<proteinExistence type="predicted"/>
<dbReference type="AlphaFoldDB" id="A0A3B0JKV6"/>
<organism evidence="1 2">
    <name type="scientific">Drosophila guanche</name>
    <name type="common">Fruit fly</name>
    <dbReference type="NCBI Taxonomy" id="7266"/>
    <lineage>
        <taxon>Eukaryota</taxon>
        <taxon>Metazoa</taxon>
        <taxon>Ecdysozoa</taxon>
        <taxon>Arthropoda</taxon>
        <taxon>Hexapoda</taxon>
        <taxon>Insecta</taxon>
        <taxon>Pterygota</taxon>
        <taxon>Neoptera</taxon>
        <taxon>Endopterygota</taxon>
        <taxon>Diptera</taxon>
        <taxon>Brachycera</taxon>
        <taxon>Muscomorpha</taxon>
        <taxon>Ephydroidea</taxon>
        <taxon>Drosophilidae</taxon>
        <taxon>Drosophila</taxon>
        <taxon>Sophophora</taxon>
    </lineage>
</organism>
<dbReference type="Proteomes" id="UP000268350">
    <property type="component" value="Unassembled WGS sequence"/>
</dbReference>
<evidence type="ECO:0000313" key="1">
    <source>
        <dbReference type="EMBL" id="SPP75990.1"/>
    </source>
</evidence>
<protein>
    <submittedName>
        <fullName evidence="1">Uncharacterized protein</fullName>
    </submittedName>
</protein>
<reference evidence="2" key="1">
    <citation type="submission" date="2018-01" db="EMBL/GenBank/DDBJ databases">
        <authorList>
            <person name="Alioto T."/>
            <person name="Alioto T."/>
        </authorList>
    </citation>
    <scope>NUCLEOTIDE SEQUENCE [LARGE SCALE GENOMIC DNA]</scope>
</reference>
<keyword evidence="2" id="KW-1185">Reference proteome</keyword>
<evidence type="ECO:0000313" key="2">
    <source>
        <dbReference type="Proteomes" id="UP000268350"/>
    </source>
</evidence>
<name>A0A3B0JKV6_DROGU</name>
<dbReference type="EMBL" id="OUUW01000002">
    <property type="protein sequence ID" value="SPP75990.1"/>
    <property type="molecule type" value="Genomic_DNA"/>
</dbReference>
<sequence length="139" mass="16972">MHNQSQTELMHFCRTQSRKQSCASRIFNEESGDGRIKNVIMRLGLWTLFIFWRSNVYVHMYEDVINEEERCGGGRVRTLHNFHNRYRVGVYVHKYKCTYIYLFMQSIQMLRRTLDFVTKVRFMRRKNVRKSEREYSIAI</sequence>
<gene>
    <name evidence="1" type="ORF">DGUA_6G006426</name>
</gene>
<accession>A0A3B0JKV6</accession>